<dbReference type="EMBL" id="BK067788">
    <property type="protein sequence ID" value="DBA51968.1"/>
    <property type="molecule type" value="Genomic_DNA"/>
</dbReference>
<protein>
    <submittedName>
        <fullName evidence="1">ORF10</fullName>
    </submittedName>
</protein>
<proteinExistence type="predicted"/>
<evidence type="ECO:0000313" key="1">
    <source>
        <dbReference type="EMBL" id="DBA51968.1"/>
    </source>
</evidence>
<sequence>MKLKELNELLLCKECKNNLFWADDRCRFCGVKKQ</sequence>
<name>A0AAT9J7C8_9VIRU</name>
<accession>A0AAT9J7C8</accession>
<reference evidence="1" key="2">
    <citation type="submission" date="2024-03" db="EMBL/GenBank/DDBJ databases">
        <authorList>
            <person name="Ni Y."/>
            <person name="Xu T."/>
            <person name="Yan S."/>
            <person name="Chen L."/>
            <person name="Wang Y."/>
        </authorList>
    </citation>
    <scope>NUCLEOTIDE SEQUENCE</scope>
    <source>
        <strain evidence="1">NTM1</strain>
    </source>
</reference>
<organism evidence="1">
    <name type="scientific">Nitrosopumilaceae spindle-shaped virus</name>
    <dbReference type="NCBI Taxonomy" id="3065433"/>
    <lineage>
        <taxon>Viruses</taxon>
    </lineage>
</organism>
<reference evidence="1" key="1">
    <citation type="journal article" date="2024" name="Environ. Microbiol. Rep.">
        <title>Hiding in plain sight: The discovery of complete genomes of 11 hypothetical spindle-shaped viruses that putatively infect mesophilic ammonia-oxidizing archaea.</title>
        <authorList>
            <person name="Ni Y."/>
            <person name="Xu T."/>
            <person name="Yan S."/>
            <person name="Chen L."/>
            <person name="Wang Y."/>
        </authorList>
    </citation>
    <scope>NUCLEOTIDE SEQUENCE</scope>
    <source>
        <strain evidence="1">NTM1</strain>
    </source>
</reference>